<evidence type="ECO:0000313" key="2">
    <source>
        <dbReference type="EMBL" id="SOC47769.1"/>
    </source>
</evidence>
<keyword evidence="1" id="KW-1133">Transmembrane helix</keyword>
<reference evidence="3" key="1">
    <citation type="submission" date="2017-08" db="EMBL/GenBank/DDBJ databases">
        <authorList>
            <person name="Varghese N."/>
            <person name="Submissions S."/>
        </authorList>
    </citation>
    <scope>NUCLEOTIDE SEQUENCE [LARGE SCALE GENOMIC DNA]</scope>
    <source>
        <strain evidence="3">DSM 4725</strain>
    </source>
</reference>
<proteinExistence type="predicted"/>
<dbReference type="RefSeq" id="WP_281256772.1">
    <property type="nucleotide sequence ID" value="NZ_OBQI01000001.1"/>
</dbReference>
<evidence type="ECO:0000256" key="1">
    <source>
        <dbReference type="SAM" id="Phobius"/>
    </source>
</evidence>
<protein>
    <submittedName>
        <fullName evidence="2">Uncharacterized protein</fullName>
    </submittedName>
</protein>
<keyword evidence="3" id="KW-1185">Reference proteome</keyword>
<sequence>MEHVHQQQPAEAVRRYLSIGFWLCAACAAAALGLDLDGDVLV</sequence>
<dbReference type="Proteomes" id="UP000219435">
    <property type="component" value="Unassembled WGS sequence"/>
</dbReference>
<keyword evidence="1" id="KW-0472">Membrane</keyword>
<dbReference type="AlphaFoldDB" id="A0A285V134"/>
<keyword evidence="1" id="KW-0812">Transmembrane</keyword>
<name>A0A285V134_9ACTN</name>
<gene>
    <name evidence="2" type="ORF">SAMN05660748_1027</name>
</gene>
<organism evidence="2 3">
    <name type="scientific">Blastococcus aggregatus</name>
    <dbReference type="NCBI Taxonomy" id="38502"/>
    <lineage>
        <taxon>Bacteria</taxon>
        <taxon>Bacillati</taxon>
        <taxon>Actinomycetota</taxon>
        <taxon>Actinomycetes</taxon>
        <taxon>Geodermatophilales</taxon>
        <taxon>Geodermatophilaceae</taxon>
        <taxon>Blastococcus</taxon>
    </lineage>
</organism>
<evidence type="ECO:0000313" key="3">
    <source>
        <dbReference type="Proteomes" id="UP000219435"/>
    </source>
</evidence>
<dbReference type="EMBL" id="OBQI01000001">
    <property type="protein sequence ID" value="SOC47769.1"/>
    <property type="molecule type" value="Genomic_DNA"/>
</dbReference>
<accession>A0A285V134</accession>
<feature type="transmembrane region" description="Helical" evidence="1">
    <location>
        <begin position="16"/>
        <end position="34"/>
    </location>
</feature>